<dbReference type="EMBL" id="JAYFUH010000064">
    <property type="protein sequence ID" value="MEA5666961.1"/>
    <property type="molecule type" value="Genomic_DNA"/>
</dbReference>
<dbReference type="InterPro" id="IPR008551">
    <property type="entry name" value="TANGO2"/>
</dbReference>
<dbReference type="PANTHER" id="PTHR17985:SF8">
    <property type="entry name" value="TRANSPORT AND GOLGI ORGANIZATION PROTEIN 2 HOMOLOG"/>
    <property type="match status" value="1"/>
</dbReference>
<sequence>MCLVTLAWKCHPRWRLLMAGNRDEFHARPTAALHAWPDSPAAVIAGRDLRSGGSWMGINGNGHAAVVTNVRDPTAATGGPSRGELIAGYLEGNAGATAYTDALALRAAEFAPFNLLVADADHCAYLGNRPAAHRVLQPGIHGMSNGALDAPWPKTRRLMQVLDGWLESGEEALDVIWQALADETRPPDAELPATGVPLELERMLSSAFIRGRDYGTRASTVVAIDHDGRGFIHERRFGPDGVHLGEQRVDVSPGRE</sequence>
<keyword evidence="2" id="KW-1185">Reference proteome</keyword>
<gene>
    <name evidence="1" type="ORF">VA603_05350</name>
</gene>
<dbReference type="RefSeq" id="WP_323438174.1">
    <property type="nucleotide sequence ID" value="NZ_JAYFUH010000064.1"/>
</dbReference>
<dbReference type="Pfam" id="PF05742">
    <property type="entry name" value="TANGO2"/>
    <property type="match status" value="1"/>
</dbReference>
<dbReference type="PANTHER" id="PTHR17985">
    <property type="entry name" value="SER/THR-RICH PROTEIN T10 IN DGCR REGION"/>
    <property type="match status" value="1"/>
</dbReference>
<protein>
    <submittedName>
        <fullName evidence="1">NRDE family protein</fullName>
    </submittedName>
</protein>
<evidence type="ECO:0000313" key="2">
    <source>
        <dbReference type="Proteomes" id="UP001301653"/>
    </source>
</evidence>
<evidence type="ECO:0000313" key="1">
    <source>
        <dbReference type="EMBL" id="MEA5666961.1"/>
    </source>
</evidence>
<dbReference type="Proteomes" id="UP001301653">
    <property type="component" value="Unassembled WGS sequence"/>
</dbReference>
<comment type="caution">
    <text evidence="1">The sequence shown here is derived from an EMBL/GenBank/DDBJ whole genome shotgun (WGS) entry which is preliminary data.</text>
</comment>
<dbReference type="Gene3D" id="3.60.60.10">
    <property type="entry name" value="Penicillin V Acylase, Chain A"/>
    <property type="match status" value="1"/>
</dbReference>
<organism evidence="1 2">
    <name type="scientific">Stenotrophomonas capsici</name>
    <dbReference type="NCBI Taxonomy" id="3110230"/>
    <lineage>
        <taxon>Bacteria</taxon>
        <taxon>Pseudomonadati</taxon>
        <taxon>Pseudomonadota</taxon>
        <taxon>Gammaproteobacteria</taxon>
        <taxon>Lysobacterales</taxon>
        <taxon>Lysobacteraceae</taxon>
        <taxon>Stenotrophomonas</taxon>
    </lineage>
</organism>
<accession>A0ABU5V0Z3</accession>
<name>A0ABU5V0Z3_9GAMM</name>
<reference evidence="1 2" key="1">
    <citation type="submission" date="2023-12" db="EMBL/GenBank/DDBJ databases">
        <title>Stenotrophomonas guangdongensis sp. nov., isolated from wilted pepper plants (Capsicum annuum).</title>
        <authorList>
            <person name="Qiu M."/>
            <person name="Li Y."/>
            <person name="Liu Q."/>
            <person name="Zhang X."/>
            <person name="Huang Y."/>
            <person name="Guo R."/>
            <person name="Hu M."/>
            <person name="Zhou J."/>
            <person name="Zhou X."/>
        </authorList>
    </citation>
    <scope>NUCLEOTIDE SEQUENCE [LARGE SCALE GENOMIC DNA]</scope>
    <source>
        <strain evidence="1 2">MH1</strain>
    </source>
</reference>
<proteinExistence type="predicted"/>